<protein>
    <submittedName>
        <fullName evidence="2">Uncharacterized protein</fullName>
    </submittedName>
</protein>
<evidence type="ECO:0000256" key="1">
    <source>
        <dbReference type="SAM" id="MobiDB-lite"/>
    </source>
</evidence>
<feature type="region of interest" description="Disordered" evidence="1">
    <location>
        <begin position="129"/>
        <end position="186"/>
    </location>
</feature>
<name>F4RG48_MELLP</name>
<dbReference type="InParanoid" id="F4RG48"/>
<gene>
    <name evidence="2" type="ORF">MELLADRAFT_77351</name>
</gene>
<feature type="region of interest" description="Disordered" evidence="1">
    <location>
        <begin position="72"/>
        <end position="91"/>
    </location>
</feature>
<dbReference type="HOGENOM" id="CLU_1454743_0_0_1"/>
<dbReference type="EMBL" id="GL883100">
    <property type="protein sequence ID" value="EGG08546.1"/>
    <property type="molecule type" value="Genomic_DNA"/>
</dbReference>
<accession>F4RG48</accession>
<sequence>MSSFEPERMSSSIDRDYNKCLVSYDFPMPSFLINDPDADIYTSYILEDPAMGLDESDDMGCDFLDSEYLTTSVQSPSSSAPTLVHRQDYNSSSSPVSITLQRLIDQQSQLISNAVESWRRKFPTNSCLNSNTDLFRPSQSNSQHKSRAATQRSDSHEQGDKNLNGSIPSRAVGSESPLPIQESETR</sequence>
<reference evidence="3" key="1">
    <citation type="journal article" date="2011" name="Proc. Natl. Acad. Sci. U.S.A.">
        <title>Obligate biotrophy features unraveled by the genomic analysis of rust fungi.</title>
        <authorList>
            <person name="Duplessis S."/>
            <person name="Cuomo C.A."/>
            <person name="Lin Y.-C."/>
            <person name="Aerts A."/>
            <person name="Tisserant E."/>
            <person name="Veneault-Fourrey C."/>
            <person name="Joly D.L."/>
            <person name="Hacquard S."/>
            <person name="Amselem J."/>
            <person name="Cantarel B.L."/>
            <person name="Chiu R."/>
            <person name="Coutinho P.M."/>
            <person name="Feau N."/>
            <person name="Field M."/>
            <person name="Frey P."/>
            <person name="Gelhaye E."/>
            <person name="Goldberg J."/>
            <person name="Grabherr M.G."/>
            <person name="Kodira C.D."/>
            <person name="Kohler A."/>
            <person name="Kuees U."/>
            <person name="Lindquist E.A."/>
            <person name="Lucas S.M."/>
            <person name="Mago R."/>
            <person name="Mauceli E."/>
            <person name="Morin E."/>
            <person name="Murat C."/>
            <person name="Pangilinan J.L."/>
            <person name="Park R."/>
            <person name="Pearson M."/>
            <person name="Quesneville H."/>
            <person name="Rouhier N."/>
            <person name="Sakthikumar S."/>
            <person name="Salamov A.A."/>
            <person name="Schmutz J."/>
            <person name="Selles B."/>
            <person name="Shapiro H."/>
            <person name="Tanguay P."/>
            <person name="Tuskan G.A."/>
            <person name="Henrissat B."/>
            <person name="Van de Peer Y."/>
            <person name="Rouze P."/>
            <person name="Ellis J.G."/>
            <person name="Dodds P.N."/>
            <person name="Schein J.E."/>
            <person name="Zhong S."/>
            <person name="Hamelin R.C."/>
            <person name="Grigoriev I.V."/>
            <person name="Szabo L.J."/>
            <person name="Martin F."/>
        </authorList>
    </citation>
    <scope>NUCLEOTIDE SEQUENCE [LARGE SCALE GENOMIC DNA]</scope>
    <source>
        <strain evidence="3">98AG31 / pathotype 3-4-7</strain>
    </source>
</reference>
<evidence type="ECO:0000313" key="3">
    <source>
        <dbReference type="Proteomes" id="UP000001072"/>
    </source>
</evidence>
<keyword evidence="3" id="KW-1185">Reference proteome</keyword>
<dbReference type="VEuPathDB" id="FungiDB:MELLADRAFT_77351"/>
<feature type="compositionally biased region" description="Polar residues" evidence="1">
    <location>
        <begin position="72"/>
        <end position="81"/>
    </location>
</feature>
<evidence type="ECO:0000313" key="2">
    <source>
        <dbReference type="EMBL" id="EGG08546.1"/>
    </source>
</evidence>
<dbReference type="Proteomes" id="UP000001072">
    <property type="component" value="Unassembled WGS sequence"/>
</dbReference>
<dbReference type="OrthoDB" id="10363046at2759"/>
<dbReference type="KEGG" id="mlr:MELLADRAFT_77351"/>
<organism evidence="3">
    <name type="scientific">Melampsora larici-populina (strain 98AG31 / pathotype 3-4-7)</name>
    <name type="common">Poplar leaf rust fungus</name>
    <dbReference type="NCBI Taxonomy" id="747676"/>
    <lineage>
        <taxon>Eukaryota</taxon>
        <taxon>Fungi</taxon>
        <taxon>Dikarya</taxon>
        <taxon>Basidiomycota</taxon>
        <taxon>Pucciniomycotina</taxon>
        <taxon>Pucciniomycetes</taxon>
        <taxon>Pucciniales</taxon>
        <taxon>Melampsoraceae</taxon>
        <taxon>Melampsora</taxon>
    </lineage>
</organism>
<feature type="compositionally biased region" description="Polar residues" evidence="1">
    <location>
        <begin position="129"/>
        <end position="152"/>
    </location>
</feature>
<dbReference type="AlphaFoldDB" id="F4RG48"/>
<proteinExistence type="predicted"/>
<dbReference type="RefSeq" id="XP_007408132.1">
    <property type="nucleotide sequence ID" value="XM_007408070.1"/>
</dbReference>
<dbReference type="GeneID" id="18932932"/>